<dbReference type="GO" id="GO:0000156">
    <property type="term" value="F:phosphorelay response regulator activity"/>
    <property type="evidence" value="ECO:0007669"/>
    <property type="project" value="TreeGrafter"/>
</dbReference>
<dbReference type="GO" id="GO:0032993">
    <property type="term" value="C:protein-DNA complex"/>
    <property type="evidence" value="ECO:0007669"/>
    <property type="project" value="TreeGrafter"/>
</dbReference>
<dbReference type="RefSeq" id="WP_131992226.1">
    <property type="nucleotide sequence ID" value="NZ_SMGK01000001.1"/>
</dbReference>
<dbReference type="Pfam" id="PF00486">
    <property type="entry name" value="Trans_reg_C"/>
    <property type="match status" value="1"/>
</dbReference>
<evidence type="ECO:0000313" key="10">
    <source>
        <dbReference type="EMBL" id="TCK75909.1"/>
    </source>
</evidence>
<dbReference type="AlphaFoldDB" id="A0A4R1LGS2"/>
<dbReference type="Gene3D" id="3.40.50.2300">
    <property type="match status" value="1"/>
</dbReference>
<dbReference type="PANTHER" id="PTHR48111">
    <property type="entry name" value="REGULATOR OF RPOS"/>
    <property type="match status" value="1"/>
</dbReference>
<dbReference type="InterPro" id="IPR036388">
    <property type="entry name" value="WH-like_DNA-bd_sf"/>
</dbReference>
<dbReference type="OrthoDB" id="152576at2"/>
<gene>
    <name evidence="10" type="ORF">C7378_0909</name>
</gene>
<evidence type="ECO:0000256" key="1">
    <source>
        <dbReference type="ARBA" id="ARBA00022553"/>
    </source>
</evidence>
<keyword evidence="2" id="KW-0902">Two-component regulatory system</keyword>
<dbReference type="PANTHER" id="PTHR48111:SF22">
    <property type="entry name" value="REGULATOR OF RPOS"/>
    <property type="match status" value="1"/>
</dbReference>
<comment type="caution">
    <text evidence="10">The sequence shown here is derived from an EMBL/GenBank/DDBJ whole genome shotgun (WGS) entry which is preliminary data.</text>
</comment>
<dbReference type="Gene3D" id="1.10.10.10">
    <property type="entry name" value="Winged helix-like DNA-binding domain superfamily/Winged helix DNA-binding domain"/>
    <property type="match status" value="1"/>
</dbReference>
<feature type="modified residue" description="4-aspartylphosphate" evidence="6">
    <location>
        <position position="52"/>
    </location>
</feature>
<evidence type="ECO:0000259" key="9">
    <source>
        <dbReference type="PROSITE" id="PS51755"/>
    </source>
</evidence>
<name>A0A4R1LGS2_9BACT</name>
<accession>A0A4R1LGS2</accession>
<keyword evidence="1 6" id="KW-0597">Phosphoprotein</keyword>
<feature type="domain" description="Response regulatory" evidence="8">
    <location>
        <begin position="2"/>
        <end position="117"/>
    </location>
</feature>
<dbReference type="Pfam" id="PF00072">
    <property type="entry name" value="Response_reg"/>
    <property type="match status" value="1"/>
</dbReference>
<keyword evidence="5" id="KW-0804">Transcription</keyword>
<keyword evidence="11" id="KW-1185">Reference proteome</keyword>
<feature type="DNA-binding region" description="OmpR/PhoB-type" evidence="7">
    <location>
        <begin position="125"/>
        <end position="223"/>
    </location>
</feature>
<organism evidence="10 11">
    <name type="scientific">Acidipila rosea</name>
    <dbReference type="NCBI Taxonomy" id="768535"/>
    <lineage>
        <taxon>Bacteria</taxon>
        <taxon>Pseudomonadati</taxon>
        <taxon>Acidobacteriota</taxon>
        <taxon>Terriglobia</taxon>
        <taxon>Terriglobales</taxon>
        <taxon>Acidobacteriaceae</taxon>
        <taxon>Acidipila</taxon>
    </lineage>
</organism>
<feature type="domain" description="OmpR/PhoB-type" evidence="9">
    <location>
        <begin position="125"/>
        <end position="223"/>
    </location>
</feature>
<protein>
    <submittedName>
        <fullName evidence="10">Two-component system response regulator PhoP</fullName>
    </submittedName>
</protein>
<dbReference type="FunFam" id="1.10.10.10:FF:000005">
    <property type="entry name" value="Two-component system response regulator"/>
    <property type="match status" value="1"/>
</dbReference>
<evidence type="ECO:0000256" key="6">
    <source>
        <dbReference type="PROSITE-ProRule" id="PRU00169"/>
    </source>
</evidence>
<dbReference type="SMART" id="SM00862">
    <property type="entry name" value="Trans_reg_C"/>
    <property type="match status" value="1"/>
</dbReference>
<dbReference type="PROSITE" id="PS51755">
    <property type="entry name" value="OMPR_PHOB"/>
    <property type="match status" value="1"/>
</dbReference>
<evidence type="ECO:0000256" key="2">
    <source>
        <dbReference type="ARBA" id="ARBA00023012"/>
    </source>
</evidence>
<dbReference type="PROSITE" id="PS50110">
    <property type="entry name" value="RESPONSE_REGULATORY"/>
    <property type="match status" value="1"/>
</dbReference>
<dbReference type="GO" id="GO:0006355">
    <property type="term" value="P:regulation of DNA-templated transcription"/>
    <property type="evidence" value="ECO:0007669"/>
    <property type="project" value="InterPro"/>
</dbReference>
<dbReference type="GO" id="GO:0005829">
    <property type="term" value="C:cytosol"/>
    <property type="evidence" value="ECO:0007669"/>
    <property type="project" value="TreeGrafter"/>
</dbReference>
<evidence type="ECO:0000256" key="5">
    <source>
        <dbReference type="ARBA" id="ARBA00023163"/>
    </source>
</evidence>
<sequence length="227" mass="25615">MHILVIEDEDRLARNLATAITRNAGFAVDIALNGEDGLYLATSNTFDCIVLDLMLPGRSGRDILCCLRSRGYKTPVLILTAQDEKASIVNLLEQGADDYLAKPFDLGELLARIKVLIRRSGGHASAQLVVADLMLDTNNRTVFRAGRRVELTPMEYRTLEYLMTHHGMVVSKEKLLEHLYDYNWEKFSNVIEVYISALRRKIDGNSSARLIHTLRGHGYVIRNEETP</sequence>
<dbReference type="InterPro" id="IPR001789">
    <property type="entry name" value="Sig_transdc_resp-reg_receiver"/>
</dbReference>
<dbReference type="Proteomes" id="UP000295210">
    <property type="component" value="Unassembled WGS sequence"/>
</dbReference>
<dbReference type="SMART" id="SM00448">
    <property type="entry name" value="REC"/>
    <property type="match status" value="1"/>
</dbReference>
<evidence type="ECO:0000256" key="7">
    <source>
        <dbReference type="PROSITE-ProRule" id="PRU01091"/>
    </source>
</evidence>
<keyword evidence="3" id="KW-0805">Transcription regulation</keyword>
<evidence type="ECO:0000313" key="11">
    <source>
        <dbReference type="Proteomes" id="UP000295210"/>
    </source>
</evidence>
<keyword evidence="4 7" id="KW-0238">DNA-binding</keyword>
<dbReference type="InterPro" id="IPR039420">
    <property type="entry name" value="WalR-like"/>
</dbReference>
<evidence type="ECO:0000259" key="8">
    <source>
        <dbReference type="PROSITE" id="PS50110"/>
    </source>
</evidence>
<dbReference type="CDD" id="cd00383">
    <property type="entry name" value="trans_reg_C"/>
    <property type="match status" value="1"/>
</dbReference>
<evidence type="ECO:0000256" key="4">
    <source>
        <dbReference type="ARBA" id="ARBA00023125"/>
    </source>
</evidence>
<dbReference type="InterPro" id="IPR001867">
    <property type="entry name" value="OmpR/PhoB-type_DNA-bd"/>
</dbReference>
<proteinExistence type="predicted"/>
<dbReference type="InterPro" id="IPR011006">
    <property type="entry name" value="CheY-like_superfamily"/>
</dbReference>
<dbReference type="EMBL" id="SMGK01000001">
    <property type="protein sequence ID" value="TCK75909.1"/>
    <property type="molecule type" value="Genomic_DNA"/>
</dbReference>
<evidence type="ECO:0000256" key="3">
    <source>
        <dbReference type="ARBA" id="ARBA00023015"/>
    </source>
</evidence>
<dbReference type="SUPFAM" id="SSF52172">
    <property type="entry name" value="CheY-like"/>
    <property type="match status" value="1"/>
</dbReference>
<dbReference type="GO" id="GO:0000976">
    <property type="term" value="F:transcription cis-regulatory region binding"/>
    <property type="evidence" value="ECO:0007669"/>
    <property type="project" value="TreeGrafter"/>
</dbReference>
<reference evidence="10 11" key="1">
    <citation type="submission" date="2019-03" db="EMBL/GenBank/DDBJ databases">
        <title>Genomic Encyclopedia of Type Strains, Phase IV (KMG-IV): sequencing the most valuable type-strain genomes for metagenomic binning, comparative biology and taxonomic classification.</title>
        <authorList>
            <person name="Goeker M."/>
        </authorList>
    </citation>
    <scope>NUCLEOTIDE SEQUENCE [LARGE SCALE GENOMIC DNA]</scope>
    <source>
        <strain evidence="10 11">DSM 103428</strain>
    </source>
</reference>